<accession>A0A8I0HNE0</accession>
<organism evidence="2 3">
    <name type="scientific">Corynebacterium gallinarum</name>
    <dbReference type="NCBI Taxonomy" id="2762214"/>
    <lineage>
        <taxon>Bacteria</taxon>
        <taxon>Bacillati</taxon>
        <taxon>Actinomycetota</taxon>
        <taxon>Actinomycetes</taxon>
        <taxon>Mycobacteriales</taxon>
        <taxon>Corynebacteriaceae</taxon>
        <taxon>Corynebacterium</taxon>
    </lineage>
</organism>
<reference evidence="2 3" key="1">
    <citation type="submission" date="2020-08" db="EMBL/GenBank/DDBJ databases">
        <title>A Genomic Blueprint of the Chicken Gut Microbiome.</title>
        <authorList>
            <person name="Gilroy R."/>
            <person name="Ravi A."/>
            <person name="Getino M."/>
            <person name="Pursley I."/>
            <person name="Horton D.L."/>
            <person name="Alikhan N.-F."/>
            <person name="Baker D."/>
            <person name="Gharbi K."/>
            <person name="Hall N."/>
            <person name="Watson M."/>
            <person name="Adriaenssens E.M."/>
            <person name="Foster-Nyarko E."/>
            <person name="Jarju S."/>
            <person name="Secka A."/>
            <person name="Antonio M."/>
            <person name="Oren A."/>
            <person name="Chaudhuri R."/>
            <person name="La Ragione R.M."/>
            <person name="Hildebrand F."/>
            <person name="Pallen M.J."/>
        </authorList>
    </citation>
    <scope>NUCLEOTIDE SEQUENCE [LARGE SCALE GENOMIC DNA]</scope>
    <source>
        <strain evidence="2 3">Sa1YVA5</strain>
    </source>
</reference>
<gene>
    <name evidence="2" type="ORF">H9627_06365</name>
</gene>
<dbReference type="Pfam" id="PF08000">
    <property type="entry name" value="bPH_1"/>
    <property type="match status" value="1"/>
</dbReference>
<evidence type="ECO:0000313" key="3">
    <source>
        <dbReference type="Proteomes" id="UP000650224"/>
    </source>
</evidence>
<dbReference type="InterPro" id="IPR037063">
    <property type="entry name" value="PHb_sf"/>
</dbReference>
<dbReference type="SUPFAM" id="SSF50729">
    <property type="entry name" value="PH domain-like"/>
    <property type="match status" value="1"/>
</dbReference>
<dbReference type="EMBL" id="JACSPR010000003">
    <property type="protein sequence ID" value="MBD8029949.1"/>
    <property type="molecule type" value="Genomic_DNA"/>
</dbReference>
<comment type="caution">
    <text evidence="2">The sequence shown here is derived from an EMBL/GenBank/DDBJ whole genome shotgun (WGS) entry which is preliminary data.</text>
</comment>
<dbReference type="InterPro" id="IPR012544">
    <property type="entry name" value="PHb"/>
</dbReference>
<proteinExistence type="predicted"/>
<dbReference type="Gene3D" id="2.30.29.50">
    <property type="entry name" value="Bacterial Pleckstrin homology domain"/>
    <property type="match status" value="1"/>
</dbReference>
<protein>
    <submittedName>
        <fullName evidence="2">PH domain-containing protein</fullName>
    </submittedName>
</protein>
<dbReference type="Proteomes" id="UP000650224">
    <property type="component" value="Unassembled WGS sequence"/>
</dbReference>
<evidence type="ECO:0000259" key="1">
    <source>
        <dbReference type="Pfam" id="PF08000"/>
    </source>
</evidence>
<sequence length="127" mass="14118">MAAELTAITSWQFQQEVPVPQDVGPLLVPGEVPVTAYKTFRDTAIFTDRRMIVKDAQGITGKKVEMYSLPYKSIDMWSSENAGTLDFNAELELWTRVGVIKIKLGRGVDVRRLDNLIAHAVFGALGH</sequence>
<feature type="domain" description="Bacterial Pleckstrin homology" evidence="1">
    <location>
        <begin position="8"/>
        <end position="120"/>
    </location>
</feature>
<dbReference type="CDD" id="cd13225">
    <property type="entry name" value="PH-like_bacteria"/>
    <property type="match status" value="1"/>
</dbReference>
<keyword evidence="3" id="KW-1185">Reference proteome</keyword>
<name>A0A8I0HNE0_9CORY</name>
<dbReference type="RefSeq" id="WP_191733165.1">
    <property type="nucleotide sequence ID" value="NZ_JACSPR010000003.1"/>
</dbReference>
<dbReference type="AlphaFoldDB" id="A0A8I0HNE0"/>
<evidence type="ECO:0000313" key="2">
    <source>
        <dbReference type="EMBL" id="MBD8029949.1"/>
    </source>
</evidence>